<organism evidence="2 3">
    <name type="scientific">Cronartium quercuum f. sp. fusiforme G11</name>
    <dbReference type="NCBI Taxonomy" id="708437"/>
    <lineage>
        <taxon>Eukaryota</taxon>
        <taxon>Fungi</taxon>
        <taxon>Dikarya</taxon>
        <taxon>Basidiomycota</taxon>
        <taxon>Pucciniomycotina</taxon>
        <taxon>Pucciniomycetes</taxon>
        <taxon>Pucciniales</taxon>
        <taxon>Coleosporiaceae</taxon>
        <taxon>Cronartium</taxon>
    </lineage>
</organism>
<evidence type="ECO:0000313" key="3">
    <source>
        <dbReference type="Proteomes" id="UP000886653"/>
    </source>
</evidence>
<reference evidence="2" key="1">
    <citation type="submission" date="2013-11" db="EMBL/GenBank/DDBJ databases">
        <title>Genome sequence of the fusiform rust pathogen reveals effectors for host alternation and coevolution with pine.</title>
        <authorList>
            <consortium name="DOE Joint Genome Institute"/>
            <person name="Smith K."/>
            <person name="Pendleton A."/>
            <person name="Kubisiak T."/>
            <person name="Anderson C."/>
            <person name="Salamov A."/>
            <person name="Aerts A."/>
            <person name="Riley R."/>
            <person name="Clum A."/>
            <person name="Lindquist E."/>
            <person name="Ence D."/>
            <person name="Campbell M."/>
            <person name="Kronenberg Z."/>
            <person name="Feau N."/>
            <person name="Dhillon B."/>
            <person name="Hamelin R."/>
            <person name="Burleigh J."/>
            <person name="Smith J."/>
            <person name="Yandell M."/>
            <person name="Nelson C."/>
            <person name="Grigoriev I."/>
            <person name="Davis J."/>
        </authorList>
    </citation>
    <scope>NUCLEOTIDE SEQUENCE</scope>
    <source>
        <strain evidence="2">G11</strain>
    </source>
</reference>
<sequence>MKPSPVSLAIPAPFRGVCRTAQTCAPSLLQIIRPLLYIGRYSIGPSTIAEFEKRFSGTCALLLVYGLIDRGVSRPVDNLVKEGLDIGNKPKIQDVGSFEKPVEAKDLDVARHNDQTEKVNSDFHKKSVSFENDGKNPDTSSPYPKPQNFDYPALAKAMEIMDKDGVSTVKTPNGLILITEADPNARAQKAMETHILHNLMTDSLVKKLEAEVLAEHPGLGDHMGASIPSLKFMLRAYQTQTMSDADATEHLLKALSVETIEAMLMNFSGLDKKELQQVLHEMGIAEGASAEDLIKAMMADDSKENSAHEKLPDVEYDVTTLLGTKSAAFHDLHGSEISEDLMKKWMEGKKKQHPVNETPDTQGDTPLPENHGHPNSPKSEVETAFKYDAVVEDDQAEDISLKFLRQFTQAWGMEKPREGVKVQDTEGIEKIINSGDHKKDVNEALGIHLVQNFFTDNLIQRIEHVWGEEYPQFKEHLALFKSTLQEARQKAAETLKSLPAVS</sequence>
<dbReference type="AlphaFoldDB" id="A0A9P6NE54"/>
<feature type="region of interest" description="Disordered" evidence="1">
    <location>
        <begin position="349"/>
        <end position="379"/>
    </location>
</feature>
<keyword evidence="3" id="KW-1185">Reference proteome</keyword>
<evidence type="ECO:0000313" key="2">
    <source>
        <dbReference type="EMBL" id="KAG0145106.1"/>
    </source>
</evidence>
<gene>
    <name evidence="2" type="ORF">CROQUDRAFT_716253</name>
</gene>
<feature type="region of interest" description="Disordered" evidence="1">
    <location>
        <begin position="111"/>
        <end position="147"/>
    </location>
</feature>
<accession>A0A9P6NE54</accession>
<comment type="caution">
    <text evidence="2">The sequence shown here is derived from an EMBL/GenBank/DDBJ whole genome shotgun (WGS) entry which is preliminary data.</text>
</comment>
<protein>
    <submittedName>
        <fullName evidence="2">Uncharacterized protein</fullName>
    </submittedName>
</protein>
<feature type="compositionally biased region" description="Basic and acidic residues" evidence="1">
    <location>
        <begin position="111"/>
        <end position="125"/>
    </location>
</feature>
<proteinExistence type="predicted"/>
<dbReference type="EMBL" id="MU167282">
    <property type="protein sequence ID" value="KAG0145106.1"/>
    <property type="molecule type" value="Genomic_DNA"/>
</dbReference>
<name>A0A9P6NE54_9BASI</name>
<dbReference type="Proteomes" id="UP000886653">
    <property type="component" value="Unassembled WGS sequence"/>
</dbReference>
<evidence type="ECO:0000256" key="1">
    <source>
        <dbReference type="SAM" id="MobiDB-lite"/>
    </source>
</evidence>